<dbReference type="EMBL" id="JYDR01000054">
    <property type="protein sequence ID" value="KRY71689.1"/>
    <property type="molecule type" value="Genomic_DNA"/>
</dbReference>
<dbReference type="EMBL" id="JYDV01000014">
    <property type="protein sequence ID" value="KRZ42381.1"/>
    <property type="molecule type" value="Genomic_DNA"/>
</dbReference>
<organism evidence="1 4">
    <name type="scientific">Trichinella pseudospiralis</name>
    <name type="common">Parasitic roundworm</name>
    <dbReference type="NCBI Taxonomy" id="6337"/>
    <lineage>
        <taxon>Eukaryota</taxon>
        <taxon>Metazoa</taxon>
        <taxon>Ecdysozoa</taxon>
        <taxon>Nematoda</taxon>
        <taxon>Enoplea</taxon>
        <taxon>Dorylaimia</taxon>
        <taxon>Trichinellida</taxon>
        <taxon>Trichinellidae</taxon>
        <taxon>Trichinella</taxon>
    </lineage>
</organism>
<comment type="caution">
    <text evidence="1">The sequence shown here is derived from an EMBL/GenBank/DDBJ whole genome shotgun (WGS) entry which is preliminary data.</text>
</comment>
<evidence type="ECO:0000313" key="5">
    <source>
        <dbReference type="Proteomes" id="UP000054805"/>
    </source>
</evidence>
<reference evidence="4 5" key="1">
    <citation type="submission" date="2015-01" db="EMBL/GenBank/DDBJ databases">
        <title>Evolution of Trichinella species and genotypes.</title>
        <authorList>
            <person name="Korhonen P.K."/>
            <person name="Edoardo P."/>
            <person name="Giuseppe L.R."/>
            <person name="Gasser R.B."/>
        </authorList>
    </citation>
    <scope>NUCLEOTIDE SEQUENCE [LARGE SCALE GENOMIC DNA]</scope>
    <source>
        <strain evidence="1">ISS13</strain>
        <strain evidence="3">ISS176</strain>
        <strain evidence="2">ISS588</strain>
    </source>
</reference>
<sequence length="124" mass="13528">MLSLMRAGKVSIAYWHKKMRCKEIASSVFTADNGVVFRYLVDAVHFSASLFPAGGLTCPLASFNIIFPISIILSLIAGDSAAALADGRSRATCFNGFPWQKGMMTSRAIKQYRASIFILLIAFV</sequence>
<evidence type="ECO:0000313" key="4">
    <source>
        <dbReference type="Proteomes" id="UP000054632"/>
    </source>
</evidence>
<evidence type="ECO:0000313" key="1">
    <source>
        <dbReference type="EMBL" id="KRY71689.1"/>
    </source>
</evidence>
<dbReference type="Proteomes" id="UP000054805">
    <property type="component" value="Unassembled WGS sequence"/>
</dbReference>
<accession>A0A0V1ECY8</accession>
<name>A0A0V1ECY8_TRIPS</name>
<dbReference type="Proteomes" id="UP000054632">
    <property type="component" value="Unassembled WGS sequence"/>
</dbReference>
<proteinExistence type="predicted"/>
<dbReference type="EMBL" id="JYDS01000064">
    <property type="protein sequence ID" value="KRZ27951.1"/>
    <property type="molecule type" value="Genomic_DNA"/>
</dbReference>
<evidence type="ECO:0000313" key="2">
    <source>
        <dbReference type="EMBL" id="KRZ27951.1"/>
    </source>
</evidence>
<gene>
    <name evidence="1" type="ORF">T4A_1364</name>
    <name evidence="2" type="ORF">T4B_6211</name>
    <name evidence="3" type="ORF">T4C_9062</name>
</gene>
<dbReference type="Proteomes" id="UP000054826">
    <property type="component" value="Unassembled WGS sequence"/>
</dbReference>
<protein>
    <submittedName>
        <fullName evidence="1">Uncharacterized protein</fullName>
    </submittedName>
</protein>
<keyword evidence="5" id="KW-1185">Reference proteome</keyword>
<evidence type="ECO:0000313" key="3">
    <source>
        <dbReference type="EMBL" id="KRZ42381.1"/>
    </source>
</evidence>
<dbReference type="AlphaFoldDB" id="A0A0V1ECY8"/>